<dbReference type="AlphaFoldDB" id="A0A8T3UTE5"/>
<dbReference type="Proteomes" id="UP000718571">
    <property type="component" value="Unassembled WGS sequence"/>
</dbReference>
<accession>A0A8T3UTE5</accession>
<name>A0A8T3UTE5_9ARCH</name>
<protein>
    <submittedName>
        <fullName evidence="1">Uncharacterized protein</fullName>
    </submittedName>
</protein>
<evidence type="ECO:0000313" key="1">
    <source>
        <dbReference type="EMBL" id="MBE5728653.1"/>
    </source>
</evidence>
<evidence type="ECO:0000313" key="2">
    <source>
        <dbReference type="Proteomes" id="UP000718571"/>
    </source>
</evidence>
<comment type="caution">
    <text evidence="1">The sequence shown here is derived from an EMBL/GenBank/DDBJ whole genome shotgun (WGS) entry which is preliminary data.</text>
</comment>
<gene>
    <name evidence="1" type="ORF">IHE51_02220</name>
</gene>
<proteinExistence type="predicted"/>
<dbReference type="EMBL" id="JADFAR010000026">
    <property type="protein sequence ID" value="MBE5728653.1"/>
    <property type="molecule type" value="Genomic_DNA"/>
</dbReference>
<sequence>MEDKELKLVYRRAIEGIILYNQYRNNLNFEMSADMGQQLLAVNDMLVLNNIKKGEEINKKIDELKRQLSSSEVS</sequence>
<reference evidence="1 2" key="1">
    <citation type="submission" date="2020-09" db="EMBL/GenBank/DDBJ databases">
        <title>Genomic characterization of a novel Parvarchaeota family in acid mine drainage sediments.</title>
        <authorList>
            <person name="Luo Z.-H."/>
        </authorList>
    </citation>
    <scope>NUCLEOTIDE SEQUENCE [LARGE SCALE GENOMIC DNA]</scope>
    <source>
        <strain evidence="1">MAS1_bins.189</strain>
    </source>
</reference>
<organism evidence="1 2">
    <name type="scientific">Candidatus Acidifodinimicrobium mancum</name>
    <dbReference type="NCBI Taxonomy" id="2898728"/>
    <lineage>
        <taxon>Archaea</taxon>
        <taxon>Candidatus Parvarchaeota</taxon>
        <taxon>Candidatus Acidifodinimicrobiaceae</taxon>
        <taxon>Candidatus Acidifodinimicrobium</taxon>
    </lineage>
</organism>